<name>X1S4W2_9ZZZZ</name>
<comment type="caution">
    <text evidence="3">The sequence shown here is derived from an EMBL/GenBank/DDBJ whole genome shotgun (WGS) entry which is preliminary data.</text>
</comment>
<accession>X1S4W2</accession>
<gene>
    <name evidence="3" type="ORF">S12H4_15707</name>
</gene>
<dbReference type="GO" id="GO:0006633">
    <property type="term" value="P:fatty acid biosynthetic process"/>
    <property type="evidence" value="ECO:0007669"/>
    <property type="project" value="TreeGrafter"/>
</dbReference>
<protein>
    <submittedName>
        <fullName evidence="3">Uncharacterized protein</fullName>
    </submittedName>
</protein>
<sequence>SVIPARSKATLLDEMAMALNECINIYGKTIKRLGKINRITACFWPVRLVPLNDTRACVCSYLLNKQEKLNVGKFSQTPPSPDNIIQGADLILVDINEELLNETCKKIEQEYKQKVIPIVCDVSKSEQVQDMAKRAFKELDNIYVLNNNAGIGDIYGPDLLRIKEDLFDRIISVNLRGQWLVSKYVSKKMKSQKFENEPLSGKVIHTASIAGMVVDIKLSAYTLSKVGVIAMVKMLAQSLAPKITVNAISPGFHVTGIYNYSENAMKTTMDDGHVKTPLNRIGTVQDVANVSVFLASPLSNFITGHNIPLLLPSQSL</sequence>
<dbReference type="AlphaFoldDB" id="X1S4W2"/>
<keyword evidence="2" id="KW-0560">Oxidoreductase</keyword>
<dbReference type="PRINTS" id="PR00080">
    <property type="entry name" value="SDRFAMILY"/>
</dbReference>
<evidence type="ECO:0000313" key="3">
    <source>
        <dbReference type="EMBL" id="GAI87943.1"/>
    </source>
</evidence>
<dbReference type="InterPro" id="IPR002347">
    <property type="entry name" value="SDR_fam"/>
</dbReference>
<dbReference type="PRINTS" id="PR00081">
    <property type="entry name" value="GDHRDH"/>
</dbReference>
<feature type="non-terminal residue" evidence="3">
    <location>
        <position position="1"/>
    </location>
</feature>
<evidence type="ECO:0000256" key="1">
    <source>
        <dbReference type="ARBA" id="ARBA00006484"/>
    </source>
</evidence>
<dbReference type="GO" id="GO:0048038">
    <property type="term" value="F:quinone binding"/>
    <property type="evidence" value="ECO:0007669"/>
    <property type="project" value="TreeGrafter"/>
</dbReference>
<comment type="similarity">
    <text evidence="1">Belongs to the short-chain dehydrogenases/reductases (SDR) family.</text>
</comment>
<dbReference type="CDD" id="cd05233">
    <property type="entry name" value="SDR_c"/>
    <property type="match status" value="1"/>
</dbReference>
<dbReference type="GO" id="GO:0016616">
    <property type="term" value="F:oxidoreductase activity, acting on the CH-OH group of donors, NAD or NADP as acceptor"/>
    <property type="evidence" value="ECO:0007669"/>
    <property type="project" value="TreeGrafter"/>
</dbReference>
<proteinExistence type="inferred from homology"/>
<dbReference type="SUPFAM" id="SSF51735">
    <property type="entry name" value="NAD(P)-binding Rossmann-fold domains"/>
    <property type="match status" value="1"/>
</dbReference>
<dbReference type="EMBL" id="BARW01007561">
    <property type="protein sequence ID" value="GAI87943.1"/>
    <property type="molecule type" value="Genomic_DNA"/>
</dbReference>
<dbReference type="Pfam" id="PF13561">
    <property type="entry name" value="adh_short_C2"/>
    <property type="match status" value="1"/>
</dbReference>
<dbReference type="PANTHER" id="PTHR42760:SF133">
    <property type="entry name" value="3-OXOACYL-[ACYL-CARRIER-PROTEIN] REDUCTASE"/>
    <property type="match status" value="1"/>
</dbReference>
<dbReference type="InterPro" id="IPR036291">
    <property type="entry name" value="NAD(P)-bd_dom_sf"/>
</dbReference>
<dbReference type="PANTHER" id="PTHR42760">
    <property type="entry name" value="SHORT-CHAIN DEHYDROGENASES/REDUCTASES FAMILY MEMBER"/>
    <property type="match status" value="1"/>
</dbReference>
<evidence type="ECO:0000256" key="2">
    <source>
        <dbReference type="ARBA" id="ARBA00023002"/>
    </source>
</evidence>
<reference evidence="3" key="1">
    <citation type="journal article" date="2014" name="Front. Microbiol.">
        <title>High frequency of phylogenetically diverse reductive dehalogenase-homologous genes in deep subseafloor sedimentary metagenomes.</title>
        <authorList>
            <person name="Kawai M."/>
            <person name="Futagami T."/>
            <person name="Toyoda A."/>
            <person name="Takaki Y."/>
            <person name="Nishi S."/>
            <person name="Hori S."/>
            <person name="Arai W."/>
            <person name="Tsubouchi T."/>
            <person name="Morono Y."/>
            <person name="Uchiyama I."/>
            <person name="Ito T."/>
            <person name="Fujiyama A."/>
            <person name="Inagaki F."/>
            <person name="Takami H."/>
        </authorList>
    </citation>
    <scope>NUCLEOTIDE SEQUENCE</scope>
    <source>
        <strain evidence="3">Expedition CK06-06</strain>
    </source>
</reference>
<organism evidence="3">
    <name type="scientific">marine sediment metagenome</name>
    <dbReference type="NCBI Taxonomy" id="412755"/>
    <lineage>
        <taxon>unclassified sequences</taxon>
        <taxon>metagenomes</taxon>
        <taxon>ecological metagenomes</taxon>
    </lineage>
</organism>
<dbReference type="Gene3D" id="3.40.50.720">
    <property type="entry name" value="NAD(P)-binding Rossmann-like Domain"/>
    <property type="match status" value="1"/>
</dbReference>